<evidence type="ECO:0000313" key="9">
    <source>
        <dbReference type="EMBL" id="HHF58118.1"/>
    </source>
</evidence>
<evidence type="ECO:0000256" key="1">
    <source>
        <dbReference type="ARBA" id="ARBA00006471"/>
    </source>
</evidence>
<dbReference type="InterPro" id="IPR000630">
    <property type="entry name" value="Ribosomal_uS8"/>
</dbReference>
<comment type="function">
    <text evidence="7">One of the primary rRNA binding proteins, it binds directly to 16S rRNA central domain where it helps coordinate assembly of the platform of the 30S subunit.</text>
</comment>
<dbReference type="FunFam" id="3.30.1370.30:FF:000002">
    <property type="entry name" value="30S ribosomal protein S8"/>
    <property type="match status" value="1"/>
</dbReference>
<accession>A0A7C5MA17</accession>
<dbReference type="InterPro" id="IPR047863">
    <property type="entry name" value="Ribosomal_uS8_CS"/>
</dbReference>
<dbReference type="PROSITE" id="PS00053">
    <property type="entry name" value="RIBOSOMAL_S8"/>
    <property type="match status" value="1"/>
</dbReference>
<evidence type="ECO:0000256" key="5">
    <source>
        <dbReference type="ARBA" id="ARBA00023274"/>
    </source>
</evidence>
<gene>
    <name evidence="7" type="primary">rpsH</name>
    <name evidence="9" type="ORF">ENL41_01685</name>
</gene>
<reference evidence="9" key="1">
    <citation type="journal article" date="2020" name="mSystems">
        <title>Genome- and Community-Level Interaction Insights into Carbon Utilization and Element Cycling Functions of Hydrothermarchaeota in Hydrothermal Sediment.</title>
        <authorList>
            <person name="Zhou Z."/>
            <person name="Liu Y."/>
            <person name="Xu W."/>
            <person name="Pan J."/>
            <person name="Luo Z.H."/>
            <person name="Li M."/>
        </authorList>
    </citation>
    <scope>NUCLEOTIDE SEQUENCE [LARGE SCALE GENOMIC DNA]</scope>
    <source>
        <strain evidence="9">HyVt-94</strain>
    </source>
</reference>
<dbReference type="PANTHER" id="PTHR11758">
    <property type="entry name" value="40S RIBOSOMAL PROTEIN S15A"/>
    <property type="match status" value="1"/>
</dbReference>
<evidence type="ECO:0000256" key="3">
    <source>
        <dbReference type="ARBA" id="ARBA00022884"/>
    </source>
</evidence>
<evidence type="ECO:0000256" key="7">
    <source>
        <dbReference type="HAMAP-Rule" id="MF_01302"/>
    </source>
</evidence>
<sequence>MITDPIADMLTRIRNGIRAHHEKVAIKPISKLKIAILDIMKREGFIAGYEITSRDRGGEAVVYLKYAEDGRSVITDLQRVSKPSRRVYVGKKEIPWVKNGLGIAIISTSQGLMTDREARRKGVGGELLLYIW</sequence>
<dbReference type="FunFam" id="3.30.1490.10:FF:000001">
    <property type="entry name" value="30S ribosomal protein S8"/>
    <property type="match status" value="1"/>
</dbReference>
<proteinExistence type="inferred from homology"/>
<dbReference type="AlphaFoldDB" id="A0A7C5MA17"/>
<dbReference type="GO" id="GO:0003735">
    <property type="term" value="F:structural constituent of ribosome"/>
    <property type="evidence" value="ECO:0007669"/>
    <property type="project" value="InterPro"/>
</dbReference>
<dbReference type="GO" id="GO:0019843">
    <property type="term" value="F:rRNA binding"/>
    <property type="evidence" value="ECO:0007669"/>
    <property type="project" value="UniProtKB-UniRule"/>
</dbReference>
<keyword evidence="5 7" id="KW-0687">Ribonucleoprotein</keyword>
<dbReference type="InterPro" id="IPR035987">
    <property type="entry name" value="Ribosomal_uS8_sf"/>
</dbReference>
<dbReference type="GO" id="GO:1990904">
    <property type="term" value="C:ribonucleoprotein complex"/>
    <property type="evidence" value="ECO:0007669"/>
    <property type="project" value="UniProtKB-KW"/>
</dbReference>
<dbReference type="GO" id="GO:0005737">
    <property type="term" value="C:cytoplasm"/>
    <property type="evidence" value="ECO:0007669"/>
    <property type="project" value="UniProtKB-ARBA"/>
</dbReference>
<protein>
    <recommendedName>
        <fullName evidence="6 7">Small ribosomal subunit protein uS8</fullName>
    </recommendedName>
</protein>
<dbReference type="EMBL" id="DRTV01000121">
    <property type="protein sequence ID" value="HHF58118.1"/>
    <property type="molecule type" value="Genomic_DNA"/>
</dbReference>
<dbReference type="SUPFAM" id="SSF56047">
    <property type="entry name" value="Ribosomal protein S8"/>
    <property type="match status" value="1"/>
</dbReference>
<keyword evidence="2 7" id="KW-0699">rRNA-binding</keyword>
<dbReference type="GO" id="GO:0005840">
    <property type="term" value="C:ribosome"/>
    <property type="evidence" value="ECO:0007669"/>
    <property type="project" value="UniProtKB-KW"/>
</dbReference>
<comment type="subunit">
    <text evidence="7">Part of the 30S ribosomal subunit. Contacts proteins S5 and S12.</text>
</comment>
<evidence type="ECO:0000256" key="2">
    <source>
        <dbReference type="ARBA" id="ARBA00022730"/>
    </source>
</evidence>
<dbReference type="HAMAP" id="MF_01302_B">
    <property type="entry name" value="Ribosomal_uS8_B"/>
    <property type="match status" value="1"/>
</dbReference>
<dbReference type="Gene3D" id="3.30.1370.30">
    <property type="match status" value="1"/>
</dbReference>
<dbReference type="NCBIfam" id="NF001109">
    <property type="entry name" value="PRK00136.1"/>
    <property type="match status" value="1"/>
</dbReference>
<comment type="similarity">
    <text evidence="1 7 8">Belongs to the universal ribosomal protein uS8 family.</text>
</comment>
<comment type="caution">
    <text evidence="9">The sequence shown here is derived from an EMBL/GenBank/DDBJ whole genome shotgun (WGS) entry which is preliminary data.</text>
</comment>
<evidence type="ECO:0000256" key="8">
    <source>
        <dbReference type="RuleBase" id="RU003660"/>
    </source>
</evidence>
<organism evidence="9">
    <name type="scientific">candidate division WOR-3 bacterium</name>
    <dbReference type="NCBI Taxonomy" id="2052148"/>
    <lineage>
        <taxon>Bacteria</taxon>
        <taxon>Bacteria division WOR-3</taxon>
    </lineage>
</organism>
<keyword evidence="4 7" id="KW-0689">Ribosomal protein</keyword>
<evidence type="ECO:0000256" key="4">
    <source>
        <dbReference type="ARBA" id="ARBA00022980"/>
    </source>
</evidence>
<name>A0A7C5MA17_UNCW3</name>
<dbReference type="Pfam" id="PF00410">
    <property type="entry name" value="Ribosomal_S8"/>
    <property type="match status" value="1"/>
</dbReference>
<dbReference type="Proteomes" id="UP000886014">
    <property type="component" value="Unassembled WGS sequence"/>
</dbReference>
<keyword evidence="3 7" id="KW-0694">RNA-binding</keyword>
<evidence type="ECO:0000256" key="6">
    <source>
        <dbReference type="ARBA" id="ARBA00035258"/>
    </source>
</evidence>
<dbReference type="Gene3D" id="3.30.1490.10">
    <property type="match status" value="1"/>
</dbReference>
<dbReference type="GO" id="GO:0006412">
    <property type="term" value="P:translation"/>
    <property type="evidence" value="ECO:0007669"/>
    <property type="project" value="UniProtKB-UniRule"/>
</dbReference>